<sequence>MYDGEIVINKPITIEGGNNTIIRSCGDQPVITVQGDGVVLKNLKIEQCSKTSDTAAIYATGKNHHLENMQIQSTHYGIKLNQASGTVIEKGSILKIKISWGVIGVYTLVYLAFALTVASWNLERRKFQ</sequence>
<evidence type="ECO:0000313" key="3">
    <source>
        <dbReference type="Proteomes" id="UP001595752"/>
    </source>
</evidence>
<accession>A0ABV8B425</accession>
<keyword evidence="1" id="KW-0812">Transmembrane</keyword>
<feature type="transmembrane region" description="Helical" evidence="1">
    <location>
        <begin position="98"/>
        <end position="122"/>
    </location>
</feature>
<comment type="caution">
    <text evidence="2">The sequence shown here is derived from an EMBL/GenBank/DDBJ whole genome shotgun (WGS) entry which is preliminary data.</text>
</comment>
<gene>
    <name evidence="2" type="ORF">ACFOU2_16535</name>
</gene>
<evidence type="ECO:0008006" key="4">
    <source>
        <dbReference type="Google" id="ProtNLM"/>
    </source>
</evidence>
<organism evidence="2 3">
    <name type="scientific">Bacillus songklensis</name>
    <dbReference type="NCBI Taxonomy" id="1069116"/>
    <lineage>
        <taxon>Bacteria</taxon>
        <taxon>Bacillati</taxon>
        <taxon>Bacillota</taxon>
        <taxon>Bacilli</taxon>
        <taxon>Bacillales</taxon>
        <taxon>Bacillaceae</taxon>
        <taxon>Bacillus</taxon>
    </lineage>
</organism>
<protein>
    <recommendedName>
        <fullName evidence="4">Right handed beta helix domain-containing protein</fullName>
    </recommendedName>
</protein>
<keyword evidence="1" id="KW-1133">Transmembrane helix</keyword>
<dbReference type="EMBL" id="JBHRZT010000067">
    <property type="protein sequence ID" value="MFC3884987.1"/>
    <property type="molecule type" value="Genomic_DNA"/>
</dbReference>
<dbReference type="SUPFAM" id="SSF51126">
    <property type="entry name" value="Pectin lyase-like"/>
    <property type="match status" value="1"/>
</dbReference>
<keyword evidence="1" id="KW-0472">Membrane</keyword>
<proteinExistence type="predicted"/>
<dbReference type="InterPro" id="IPR012334">
    <property type="entry name" value="Pectin_lyas_fold"/>
</dbReference>
<evidence type="ECO:0000256" key="1">
    <source>
        <dbReference type="SAM" id="Phobius"/>
    </source>
</evidence>
<name>A0ABV8B425_9BACI</name>
<dbReference type="Gene3D" id="2.160.20.10">
    <property type="entry name" value="Single-stranded right-handed beta-helix, Pectin lyase-like"/>
    <property type="match status" value="1"/>
</dbReference>
<evidence type="ECO:0000313" key="2">
    <source>
        <dbReference type="EMBL" id="MFC3884987.1"/>
    </source>
</evidence>
<reference evidence="3" key="1">
    <citation type="journal article" date="2019" name="Int. J. Syst. Evol. Microbiol.">
        <title>The Global Catalogue of Microorganisms (GCM) 10K type strain sequencing project: providing services to taxonomists for standard genome sequencing and annotation.</title>
        <authorList>
            <consortium name="The Broad Institute Genomics Platform"/>
            <consortium name="The Broad Institute Genome Sequencing Center for Infectious Disease"/>
            <person name="Wu L."/>
            <person name="Ma J."/>
        </authorList>
    </citation>
    <scope>NUCLEOTIDE SEQUENCE [LARGE SCALE GENOMIC DNA]</scope>
    <source>
        <strain evidence="3">CCUG 61889</strain>
    </source>
</reference>
<dbReference type="InterPro" id="IPR011050">
    <property type="entry name" value="Pectin_lyase_fold/virulence"/>
</dbReference>
<dbReference type="Proteomes" id="UP001595752">
    <property type="component" value="Unassembled WGS sequence"/>
</dbReference>
<keyword evidence="3" id="KW-1185">Reference proteome</keyword>